<name>A0A2I1HCQ9_9GLOM</name>
<dbReference type="VEuPathDB" id="FungiDB:RhiirA1_348735"/>
<dbReference type="Gene3D" id="1.10.10.60">
    <property type="entry name" value="Homeodomain-like"/>
    <property type="match status" value="2"/>
</dbReference>
<dbReference type="InterPro" id="IPR009057">
    <property type="entry name" value="Homeodomain-like_sf"/>
</dbReference>
<dbReference type="Pfam" id="PF03221">
    <property type="entry name" value="HTH_Tnp_Tc5"/>
    <property type="match status" value="1"/>
</dbReference>
<dbReference type="Pfam" id="PF04218">
    <property type="entry name" value="CENP-B_N"/>
    <property type="match status" value="1"/>
</dbReference>
<dbReference type="GO" id="GO:0003677">
    <property type="term" value="F:DNA binding"/>
    <property type="evidence" value="ECO:0007669"/>
    <property type="project" value="UniProtKB-KW"/>
</dbReference>
<dbReference type="VEuPathDB" id="FungiDB:FUN_001179"/>
<evidence type="ECO:0000313" key="5">
    <source>
        <dbReference type="Proteomes" id="UP000234323"/>
    </source>
</evidence>
<evidence type="ECO:0000313" key="4">
    <source>
        <dbReference type="EMBL" id="PKY56658.1"/>
    </source>
</evidence>
<dbReference type="SUPFAM" id="SSF46689">
    <property type="entry name" value="Homeodomain-like"/>
    <property type="match status" value="2"/>
</dbReference>
<sequence>MSRKRVILSAAQKRELCETKEKNPNLSNVSLAQQYRVGKSTITDILKEKERWLSITESQENIKKFRGPKWPQLENALNLWVDNALNTKQDIDGNILKTKASYFANQFSIEDFHQSDGWLTGFKKCHGL</sequence>
<dbReference type="AlphaFoldDB" id="A0A2I1HCQ9"/>
<dbReference type="InterPro" id="IPR007889">
    <property type="entry name" value="HTH_Psq"/>
</dbReference>
<evidence type="ECO:0000256" key="1">
    <source>
        <dbReference type="ARBA" id="ARBA00023125"/>
    </source>
</evidence>
<evidence type="ECO:0000259" key="3">
    <source>
        <dbReference type="PROSITE" id="PS51253"/>
    </source>
</evidence>
<dbReference type="PROSITE" id="PS51253">
    <property type="entry name" value="HTH_CENPB"/>
    <property type="match status" value="1"/>
</dbReference>
<keyword evidence="5" id="KW-1185">Reference proteome</keyword>
<feature type="domain" description="HTH CENPB-type" evidence="3">
    <location>
        <begin position="61"/>
        <end position="128"/>
    </location>
</feature>
<accession>A0A2I1HCQ9</accession>
<keyword evidence="2" id="KW-0539">Nucleus</keyword>
<comment type="caution">
    <text evidence="4">The sequence shown here is derived from an EMBL/GenBank/DDBJ whole genome shotgun (WGS) entry which is preliminary data.</text>
</comment>
<protein>
    <recommendedName>
        <fullName evidence="3">HTH CENPB-type domain-containing protein</fullName>
    </recommendedName>
</protein>
<reference evidence="4 5" key="1">
    <citation type="submission" date="2015-10" db="EMBL/GenBank/DDBJ databases">
        <title>Genome analyses suggest a sexual origin of heterokaryosis in a supposedly ancient asexual fungus.</title>
        <authorList>
            <person name="Ropars J."/>
            <person name="Sedzielewska K."/>
            <person name="Noel J."/>
            <person name="Charron P."/>
            <person name="Farinelli L."/>
            <person name="Marton T."/>
            <person name="Kruger M."/>
            <person name="Pelin A."/>
            <person name="Brachmann A."/>
            <person name="Corradi N."/>
        </authorList>
    </citation>
    <scope>NUCLEOTIDE SEQUENCE [LARGE SCALE GENOMIC DNA]</scope>
    <source>
        <strain evidence="4 5">A4</strain>
    </source>
</reference>
<feature type="non-terminal residue" evidence="4">
    <location>
        <position position="128"/>
    </location>
</feature>
<evidence type="ECO:0000256" key="2">
    <source>
        <dbReference type="ARBA" id="ARBA00023242"/>
    </source>
</evidence>
<dbReference type="EMBL" id="LLXI01002260">
    <property type="protein sequence ID" value="PKY56658.1"/>
    <property type="molecule type" value="Genomic_DNA"/>
</dbReference>
<dbReference type="InterPro" id="IPR006600">
    <property type="entry name" value="HTH_CenpB_DNA-bd_dom"/>
</dbReference>
<dbReference type="Proteomes" id="UP000234323">
    <property type="component" value="Unassembled WGS sequence"/>
</dbReference>
<proteinExistence type="predicted"/>
<organism evidence="4 5">
    <name type="scientific">Rhizophagus irregularis</name>
    <dbReference type="NCBI Taxonomy" id="588596"/>
    <lineage>
        <taxon>Eukaryota</taxon>
        <taxon>Fungi</taxon>
        <taxon>Fungi incertae sedis</taxon>
        <taxon>Mucoromycota</taxon>
        <taxon>Glomeromycotina</taxon>
        <taxon>Glomeromycetes</taxon>
        <taxon>Glomerales</taxon>
        <taxon>Glomeraceae</taxon>
        <taxon>Rhizophagus</taxon>
    </lineage>
</organism>
<keyword evidence="1" id="KW-0238">DNA-binding</keyword>
<gene>
    <name evidence="4" type="ORF">RhiirA4_330694</name>
</gene>